<comment type="caution">
    <text evidence="1">The sequence shown here is derived from an EMBL/GenBank/DDBJ whole genome shotgun (WGS) entry which is preliminary data.</text>
</comment>
<proteinExistence type="predicted"/>
<accession>A0ABR1G829</accession>
<dbReference type="PANTHER" id="PTHR35340:SF5">
    <property type="entry name" value="ASST-DOMAIN-CONTAINING PROTEIN"/>
    <property type="match status" value="1"/>
</dbReference>
<dbReference type="InterPro" id="IPR010262">
    <property type="entry name" value="Arylsulfotransferase_bact"/>
</dbReference>
<organism evidence="1 2">
    <name type="scientific">Aureococcus anophagefferens</name>
    <name type="common">Harmful bloom alga</name>
    <dbReference type="NCBI Taxonomy" id="44056"/>
    <lineage>
        <taxon>Eukaryota</taxon>
        <taxon>Sar</taxon>
        <taxon>Stramenopiles</taxon>
        <taxon>Ochrophyta</taxon>
        <taxon>Pelagophyceae</taxon>
        <taxon>Pelagomonadales</taxon>
        <taxon>Pelagomonadaceae</taxon>
        <taxon>Aureococcus</taxon>
    </lineage>
</organism>
<dbReference type="InterPro" id="IPR053143">
    <property type="entry name" value="Arylsulfate_ST"/>
</dbReference>
<evidence type="ECO:0000313" key="2">
    <source>
        <dbReference type="Proteomes" id="UP001363151"/>
    </source>
</evidence>
<gene>
    <name evidence="1" type="ORF">SO694_00049250</name>
</gene>
<name>A0ABR1G829_AURAN</name>
<dbReference type="Proteomes" id="UP001363151">
    <property type="component" value="Unassembled WGS sequence"/>
</dbReference>
<evidence type="ECO:0008006" key="3">
    <source>
        <dbReference type="Google" id="ProtNLM"/>
    </source>
</evidence>
<reference evidence="1 2" key="1">
    <citation type="submission" date="2024-03" db="EMBL/GenBank/DDBJ databases">
        <title>Aureococcus anophagefferens CCMP1851 and Kratosvirus quantuckense: Draft genome of a second virus-susceptible host strain in the model system.</title>
        <authorList>
            <person name="Chase E."/>
            <person name="Truchon A.R."/>
            <person name="Schepens W."/>
            <person name="Wilhelm S.W."/>
        </authorList>
    </citation>
    <scope>NUCLEOTIDE SEQUENCE [LARGE SCALE GENOMIC DNA]</scope>
    <source>
        <strain evidence="1 2">CCMP1851</strain>
    </source>
</reference>
<sequence length="558" mass="61146">MGRSDYEALEERAWGGRGLLAVVGGLAVGGLANLAAIGGTPYKGAMLALESFGGKGARSSPAQLSNATDESVVTTTVYAADLLKIDSVCEWIESYEGVDKCTSLSDEKLYKLVPKRMVFETRKSFVRGSIGDDAEGGYLTFNMVMQNRDNTFDASWLVVCDVYGTIETMEPLYQGKEFYRAAGLKMYSDTEVLFAAGESTSLNGYVYLFDWKTGTYAKHGDKKVDIHDLQRAYSGDYYWALDSKEYGKVDVANGAWTIGPNEIGVAQSEVDDLNHIQLIEDDKYAILSSRSTNTIYKVKADSGDEVWALGGDLGDFTITGIDGTEYEAGHSYWHGQHNAEYIGNDEYAMFDNNFDYVEKGSKLLVVKLDEDGGNATVVFEYSTGTYSMVFGDNDKLPTTNMLGCWWPSSYYTSSDYANAKVVEVVRDTSDIAFELDIYNDVTCEADSCDVEEGWLMYSVERFYTKPLVYGLACAAGDDDGAYTLTATTMDTHKMASKSPGSYVVEDAKGATIASGTFDFDAHWNPTALSVDVTGLTSGEGTLKVTNKYDSVRSYDFTC</sequence>
<evidence type="ECO:0000313" key="1">
    <source>
        <dbReference type="EMBL" id="KAK7249491.1"/>
    </source>
</evidence>
<dbReference type="PANTHER" id="PTHR35340">
    <property type="entry name" value="PQQ ENZYME REPEAT PROTEIN-RELATED"/>
    <property type="match status" value="1"/>
</dbReference>
<keyword evidence="2" id="KW-1185">Reference proteome</keyword>
<dbReference type="SUPFAM" id="SSF63829">
    <property type="entry name" value="Calcium-dependent phosphotriesterase"/>
    <property type="match status" value="1"/>
</dbReference>
<protein>
    <recommendedName>
        <fullName evidence="3">Arylsulfotransferase (ASST)</fullName>
    </recommendedName>
</protein>
<dbReference type="Pfam" id="PF05935">
    <property type="entry name" value="Arylsulfotrans"/>
    <property type="match status" value="1"/>
</dbReference>
<dbReference type="EMBL" id="JBBJCI010000078">
    <property type="protein sequence ID" value="KAK7249491.1"/>
    <property type="molecule type" value="Genomic_DNA"/>
</dbReference>